<dbReference type="InterPro" id="IPR001806">
    <property type="entry name" value="Small_GTPase"/>
</dbReference>
<dbReference type="SMART" id="SM00175">
    <property type="entry name" value="RAB"/>
    <property type="match status" value="1"/>
</dbReference>
<comment type="caution">
    <text evidence="3">The sequence shown here is derived from an EMBL/GenBank/DDBJ whole genome shotgun (WGS) entry which is preliminary data.</text>
</comment>
<dbReference type="SUPFAM" id="SSF52540">
    <property type="entry name" value="P-loop containing nucleoside triphosphate hydrolases"/>
    <property type="match status" value="1"/>
</dbReference>
<keyword evidence="1" id="KW-0547">Nucleotide-binding</keyword>
<dbReference type="GO" id="GO:0007264">
    <property type="term" value="P:small GTPase-mediated signal transduction"/>
    <property type="evidence" value="ECO:0007669"/>
    <property type="project" value="InterPro"/>
</dbReference>
<keyword evidence="2" id="KW-0342">GTP-binding</keyword>
<sequence length="125" mass="13930">MMLWDTAGQEEYERLRPLSYPGTHVFIVCFALDNRASFENVSSKWLPELNQHCPKSPIVLVGTKKDVHNTNLISLKDGKKLCKKARLAKYVECSAKTNEGIDDVFGSAITAAVGVTHKHKPCVIM</sequence>
<dbReference type="InterPro" id="IPR027417">
    <property type="entry name" value="P-loop_NTPase"/>
</dbReference>
<dbReference type="InterPro" id="IPR003578">
    <property type="entry name" value="Small_GTPase_Rho"/>
</dbReference>
<evidence type="ECO:0000313" key="4">
    <source>
        <dbReference type="Proteomes" id="UP001292094"/>
    </source>
</evidence>
<reference evidence="3" key="1">
    <citation type="submission" date="2023-11" db="EMBL/GenBank/DDBJ databases">
        <title>Genome assemblies of two species of porcelain crab, Petrolisthes cinctipes and Petrolisthes manimaculis (Anomura: Porcellanidae).</title>
        <authorList>
            <person name="Angst P."/>
        </authorList>
    </citation>
    <scope>NUCLEOTIDE SEQUENCE</scope>
    <source>
        <strain evidence="3">PB745_02</strain>
        <tissue evidence="3">Gill</tissue>
    </source>
</reference>
<dbReference type="GO" id="GO:0035099">
    <property type="term" value="P:hemocyte migration"/>
    <property type="evidence" value="ECO:0007669"/>
    <property type="project" value="UniProtKB-ARBA"/>
</dbReference>
<dbReference type="GO" id="GO:0001667">
    <property type="term" value="P:ameboidal-type cell migration"/>
    <property type="evidence" value="ECO:0007669"/>
    <property type="project" value="UniProtKB-ARBA"/>
</dbReference>
<dbReference type="PROSITE" id="PS51419">
    <property type="entry name" value="RAB"/>
    <property type="match status" value="1"/>
</dbReference>
<gene>
    <name evidence="3" type="ORF">Pmani_012265</name>
</gene>
<evidence type="ECO:0000313" key="3">
    <source>
        <dbReference type="EMBL" id="KAK4316594.1"/>
    </source>
</evidence>
<protein>
    <submittedName>
        <fullName evidence="3">Uncharacterized protein</fullName>
    </submittedName>
</protein>
<dbReference type="GO" id="GO:0003006">
    <property type="term" value="P:developmental process involved in reproduction"/>
    <property type="evidence" value="ECO:0007669"/>
    <property type="project" value="UniProtKB-ARBA"/>
</dbReference>
<name>A0AAE1UF86_9EUCA</name>
<dbReference type="PROSITE" id="PS51420">
    <property type="entry name" value="RHO"/>
    <property type="match status" value="1"/>
</dbReference>
<organism evidence="3 4">
    <name type="scientific">Petrolisthes manimaculis</name>
    <dbReference type="NCBI Taxonomy" id="1843537"/>
    <lineage>
        <taxon>Eukaryota</taxon>
        <taxon>Metazoa</taxon>
        <taxon>Ecdysozoa</taxon>
        <taxon>Arthropoda</taxon>
        <taxon>Crustacea</taxon>
        <taxon>Multicrustacea</taxon>
        <taxon>Malacostraca</taxon>
        <taxon>Eumalacostraca</taxon>
        <taxon>Eucarida</taxon>
        <taxon>Decapoda</taxon>
        <taxon>Pleocyemata</taxon>
        <taxon>Anomura</taxon>
        <taxon>Galatheoidea</taxon>
        <taxon>Porcellanidae</taxon>
        <taxon>Petrolisthes</taxon>
    </lineage>
</organism>
<dbReference type="InterPro" id="IPR005225">
    <property type="entry name" value="Small_GTP-bd"/>
</dbReference>
<dbReference type="EMBL" id="JAWZYT010001009">
    <property type="protein sequence ID" value="KAK4316594.1"/>
    <property type="molecule type" value="Genomic_DNA"/>
</dbReference>
<dbReference type="CDD" id="cd00157">
    <property type="entry name" value="Rho"/>
    <property type="match status" value="1"/>
</dbReference>
<accession>A0AAE1UF86</accession>
<dbReference type="PROSITE" id="PS51421">
    <property type="entry name" value="RAS"/>
    <property type="match status" value="1"/>
</dbReference>
<dbReference type="Proteomes" id="UP001292094">
    <property type="component" value="Unassembled WGS sequence"/>
</dbReference>
<dbReference type="SMART" id="SM00174">
    <property type="entry name" value="RHO"/>
    <property type="match status" value="1"/>
</dbReference>
<dbReference type="GO" id="GO:0035006">
    <property type="term" value="P:melanization defense response"/>
    <property type="evidence" value="ECO:0007669"/>
    <property type="project" value="UniProtKB-ARBA"/>
</dbReference>
<dbReference type="GO" id="GO:0003924">
    <property type="term" value="F:GTPase activity"/>
    <property type="evidence" value="ECO:0007669"/>
    <property type="project" value="InterPro"/>
</dbReference>
<evidence type="ECO:0000256" key="2">
    <source>
        <dbReference type="ARBA" id="ARBA00023134"/>
    </source>
</evidence>
<dbReference type="AlphaFoldDB" id="A0AAE1UF86"/>
<dbReference type="GO" id="GO:0022412">
    <property type="term" value="P:cellular process involved in reproduction in multicellular organism"/>
    <property type="evidence" value="ECO:0007669"/>
    <property type="project" value="UniProtKB-ARBA"/>
</dbReference>
<proteinExistence type="predicted"/>
<keyword evidence="4" id="KW-1185">Reference proteome</keyword>
<dbReference type="GO" id="GO:0005525">
    <property type="term" value="F:GTP binding"/>
    <property type="evidence" value="ECO:0007669"/>
    <property type="project" value="UniProtKB-KW"/>
</dbReference>
<dbReference type="Pfam" id="PF00071">
    <property type="entry name" value="Ras"/>
    <property type="match status" value="1"/>
</dbReference>
<dbReference type="SMART" id="SM00173">
    <property type="entry name" value="RAS"/>
    <property type="match status" value="1"/>
</dbReference>
<dbReference type="NCBIfam" id="TIGR00231">
    <property type="entry name" value="small_GTP"/>
    <property type="match status" value="1"/>
</dbReference>
<dbReference type="Gene3D" id="3.40.50.300">
    <property type="entry name" value="P-loop containing nucleotide triphosphate hydrolases"/>
    <property type="match status" value="1"/>
</dbReference>
<dbReference type="PANTHER" id="PTHR24072">
    <property type="entry name" value="RHO FAMILY GTPASE"/>
    <property type="match status" value="1"/>
</dbReference>
<evidence type="ECO:0000256" key="1">
    <source>
        <dbReference type="ARBA" id="ARBA00022741"/>
    </source>
</evidence>
<dbReference type="PRINTS" id="PR00449">
    <property type="entry name" value="RASTRNSFRMNG"/>
</dbReference>